<keyword evidence="3" id="KW-1185">Reference proteome</keyword>
<reference evidence="2 3" key="1">
    <citation type="submission" date="2016-07" db="EMBL/GenBank/DDBJ databases">
        <title>Draft Genome Sequence of Methylobrevis pamukkalensis PK2.</title>
        <authorList>
            <person name="Vasilenko O.V."/>
            <person name="Doronina N.V."/>
            <person name="Shmareva M.N."/>
            <person name="Tarlachkov S.V."/>
            <person name="Mustakhimov I."/>
            <person name="Trotsenko Y.A."/>
        </authorList>
    </citation>
    <scope>NUCLEOTIDE SEQUENCE [LARGE SCALE GENOMIC DNA]</scope>
    <source>
        <strain evidence="2 3">PK2</strain>
    </source>
</reference>
<evidence type="ECO:0000313" key="3">
    <source>
        <dbReference type="Proteomes" id="UP000094622"/>
    </source>
</evidence>
<dbReference type="Proteomes" id="UP000094622">
    <property type="component" value="Unassembled WGS sequence"/>
</dbReference>
<proteinExistence type="predicted"/>
<name>A0A1E3H3B8_9HYPH</name>
<sequence>MAPKPPIPQPRPFTYVTDGYRPGQERPLPGGQGDRGYQPSGLANRPPPPKGGTSGTKK</sequence>
<comment type="caution">
    <text evidence="2">The sequence shown here is derived from an EMBL/GenBank/DDBJ whole genome shotgun (WGS) entry which is preliminary data.</text>
</comment>
<organism evidence="2 3">
    <name type="scientific">Methylobrevis pamukkalensis</name>
    <dbReference type="NCBI Taxonomy" id="1439726"/>
    <lineage>
        <taxon>Bacteria</taxon>
        <taxon>Pseudomonadati</taxon>
        <taxon>Pseudomonadota</taxon>
        <taxon>Alphaproteobacteria</taxon>
        <taxon>Hyphomicrobiales</taxon>
        <taxon>Pleomorphomonadaceae</taxon>
        <taxon>Methylobrevis</taxon>
    </lineage>
</organism>
<gene>
    <name evidence="2" type="ORF">A6302_02638</name>
</gene>
<feature type="compositionally biased region" description="Pro residues" evidence="1">
    <location>
        <begin position="1"/>
        <end position="11"/>
    </location>
</feature>
<feature type="region of interest" description="Disordered" evidence="1">
    <location>
        <begin position="1"/>
        <end position="58"/>
    </location>
</feature>
<evidence type="ECO:0000256" key="1">
    <source>
        <dbReference type="SAM" id="MobiDB-lite"/>
    </source>
</evidence>
<evidence type="ECO:0000313" key="2">
    <source>
        <dbReference type="EMBL" id="ODN70041.1"/>
    </source>
</evidence>
<dbReference type="AlphaFoldDB" id="A0A1E3H3B8"/>
<dbReference type="EMBL" id="MCRJ01000064">
    <property type="protein sequence ID" value="ODN70041.1"/>
    <property type="molecule type" value="Genomic_DNA"/>
</dbReference>
<accession>A0A1E3H3B8</accession>
<protein>
    <submittedName>
        <fullName evidence="2">Uncharacterized protein</fullName>
    </submittedName>
</protein>